<evidence type="ECO:0000256" key="7">
    <source>
        <dbReference type="ARBA" id="ARBA00022741"/>
    </source>
</evidence>
<dbReference type="PROSITE" id="PS50113">
    <property type="entry name" value="PAC"/>
    <property type="match status" value="1"/>
</dbReference>
<dbReference type="OrthoDB" id="9813151at2"/>
<dbReference type="GO" id="GO:0005524">
    <property type="term" value="F:ATP binding"/>
    <property type="evidence" value="ECO:0007669"/>
    <property type="project" value="UniProtKB-KW"/>
</dbReference>
<dbReference type="Pfam" id="PF01590">
    <property type="entry name" value="GAF"/>
    <property type="match status" value="1"/>
</dbReference>
<dbReference type="SMART" id="SM00065">
    <property type="entry name" value="GAF"/>
    <property type="match status" value="1"/>
</dbReference>
<dbReference type="Gene3D" id="1.10.287.130">
    <property type="match status" value="1"/>
</dbReference>
<dbReference type="EC" id="2.7.13.3" evidence="3"/>
<dbReference type="GO" id="GO:0007234">
    <property type="term" value="P:osmosensory signaling via phosphorelay pathway"/>
    <property type="evidence" value="ECO:0007669"/>
    <property type="project" value="TreeGrafter"/>
</dbReference>
<evidence type="ECO:0000259" key="16">
    <source>
        <dbReference type="PROSITE" id="PS50113"/>
    </source>
</evidence>
<dbReference type="InterPro" id="IPR050351">
    <property type="entry name" value="BphY/WalK/GraS-like"/>
</dbReference>
<name>A0A1I3HLT9_9SPHI</name>
<dbReference type="InterPro" id="IPR035965">
    <property type="entry name" value="PAS-like_dom_sf"/>
</dbReference>
<feature type="domain" description="PAS" evidence="15">
    <location>
        <begin position="341"/>
        <end position="411"/>
    </location>
</feature>
<keyword evidence="18" id="KW-1185">Reference proteome</keyword>
<organism evidence="17 18">
    <name type="scientific">Parapedobacter indicus</name>
    <dbReference type="NCBI Taxonomy" id="1477437"/>
    <lineage>
        <taxon>Bacteria</taxon>
        <taxon>Pseudomonadati</taxon>
        <taxon>Bacteroidota</taxon>
        <taxon>Sphingobacteriia</taxon>
        <taxon>Sphingobacteriales</taxon>
        <taxon>Sphingobacteriaceae</taxon>
        <taxon>Parapedobacter</taxon>
    </lineage>
</organism>
<evidence type="ECO:0000256" key="6">
    <source>
        <dbReference type="ARBA" id="ARBA00022692"/>
    </source>
</evidence>
<dbReference type="NCBIfam" id="TIGR00229">
    <property type="entry name" value="sensory_box"/>
    <property type="match status" value="1"/>
</dbReference>
<keyword evidence="12" id="KW-0472">Membrane</keyword>
<comment type="catalytic activity">
    <reaction evidence="1">
        <text>ATP + protein L-histidine = ADP + protein N-phospho-L-histidine.</text>
        <dbReference type="EC" id="2.7.13.3"/>
    </reaction>
</comment>
<dbReference type="InterPro" id="IPR003661">
    <property type="entry name" value="HisK_dim/P_dom"/>
</dbReference>
<dbReference type="SUPFAM" id="SSF55781">
    <property type="entry name" value="GAF domain-like"/>
    <property type="match status" value="1"/>
</dbReference>
<keyword evidence="5" id="KW-0808">Transferase</keyword>
<dbReference type="EMBL" id="FOQO01000003">
    <property type="protein sequence ID" value="SFI36603.1"/>
    <property type="molecule type" value="Genomic_DNA"/>
</dbReference>
<dbReference type="SMART" id="SM00086">
    <property type="entry name" value="PAC"/>
    <property type="match status" value="1"/>
</dbReference>
<dbReference type="CDD" id="cd00130">
    <property type="entry name" value="PAS"/>
    <property type="match status" value="1"/>
</dbReference>
<dbReference type="AlphaFoldDB" id="A0A1I3HLT9"/>
<evidence type="ECO:0000256" key="1">
    <source>
        <dbReference type="ARBA" id="ARBA00000085"/>
    </source>
</evidence>
<dbReference type="InterPro" id="IPR003594">
    <property type="entry name" value="HATPase_dom"/>
</dbReference>
<evidence type="ECO:0000256" key="9">
    <source>
        <dbReference type="ARBA" id="ARBA00022840"/>
    </source>
</evidence>
<dbReference type="SUPFAM" id="SSF55874">
    <property type="entry name" value="ATPase domain of HSP90 chaperone/DNA topoisomerase II/histidine kinase"/>
    <property type="match status" value="1"/>
</dbReference>
<evidence type="ECO:0000256" key="11">
    <source>
        <dbReference type="ARBA" id="ARBA00023012"/>
    </source>
</evidence>
<dbReference type="InterPro" id="IPR003018">
    <property type="entry name" value="GAF"/>
</dbReference>
<accession>A0A1I3HLT9</accession>
<dbReference type="Gene3D" id="3.30.450.40">
    <property type="match status" value="1"/>
</dbReference>
<dbReference type="SMART" id="SM00387">
    <property type="entry name" value="HATPase_c"/>
    <property type="match status" value="1"/>
</dbReference>
<dbReference type="InterPro" id="IPR000700">
    <property type="entry name" value="PAS-assoc_C"/>
</dbReference>
<dbReference type="SMART" id="SM00091">
    <property type="entry name" value="PAS"/>
    <property type="match status" value="2"/>
</dbReference>
<dbReference type="RefSeq" id="WP_090626173.1">
    <property type="nucleotide sequence ID" value="NZ_FOQO01000003.1"/>
</dbReference>
<keyword evidence="7" id="KW-0547">Nucleotide-binding</keyword>
<dbReference type="CDD" id="cd00075">
    <property type="entry name" value="HATPase"/>
    <property type="match status" value="1"/>
</dbReference>
<keyword evidence="4" id="KW-0597">Phosphoprotein</keyword>
<feature type="region of interest" description="Disordered" evidence="13">
    <location>
        <begin position="1"/>
        <end position="26"/>
    </location>
</feature>
<dbReference type="InterPro" id="IPR001610">
    <property type="entry name" value="PAC"/>
</dbReference>
<gene>
    <name evidence="17" type="ORF">SAMN05444682_103413</name>
</gene>
<evidence type="ECO:0000313" key="17">
    <source>
        <dbReference type="EMBL" id="SFI36603.1"/>
    </source>
</evidence>
<keyword evidence="9" id="KW-0067">ATP-binding</keyword>
<dbReference type="GO" id="GO:0016020">
    <property type="term" value="C:membrane"/>
    <property type="evidence" value="ECO:0007669"/>
    <property type="project" value="UniProtKB-SubCell"/>
</dbReference>
<keyword evidence="11" id="KW-0902">Two-component regulatory system</keyword>
<dbReference type="GO" id="GO:0030295">
    <property type="term" value="F:protein kinase activator activity"/>
    <property type="evidence" value="ECO:0007669"/>
    <property type="project" value="TreeGrafter"/>
</dbReference>
<dbReference type="CDD" id="cd00082">
    <property type="entry name" value="HisKA"/>
    <property type="match status" value="1"/>
</dbReference>
<dbReference type="GO" id="GO:0000156">
    <property type="term" value="F:phosphorelay response regulator activity"/>
    <property type="evidence" value="ECO:0007669"/>
    <property type="project" value="TreeGrafter"/>
</dbReference>
<dbReference type="Gene3D" id="3.30.565.10">
    <property type="entry name" value="Histidine kinase-like ATPase, C-terminal domain"/>
    <property type="match status" value="1"/>
</dbReference>
<dbReference type="SMART" id="SM00388">
    <property type="entry name" value="HisKA"/>
    <property type="match status" value="1"/>
</dbReference>
<dbReference type="InterPro" id="IPR004358">
    <property type="entry name" value="Sig_transdc_His_kin-like_C"/>
</dbReference>
<dbReference type="PROSITE" id="PS50112">
    <property type="entry name" value="PAS"/>
    <property type="match status" value="1"/>
</dbReference>
<dbReference type="Pfam" id="PF02518">
    <property type="entry name" value="HATPase_c"/>
    <property type="match status" value="1"/>
</dbReference>
<evidence type="ECO:0000256" key="3">
    <source>
        <dbReference type="ARBA" id="ARBA00012438"/>
    </source>
</evidence>
<sequence length="688" mass="77904">MDTSDGKKIRPGQFSHHGEGSSDLPESLDSCLLDLRRAEETVRYQHRQLFQLEERYNELFNSLDEAFCIIEILFDNNAHPIDYRFLKVNSVFEEQTGIQNPLGRTMREIAPEHEQQWFEIYGRIALTGEAERFEHAAEALGRFYDVYAFRIGDPKDAQVAVLFKDIAERKRRDELQAYLLQLSDTLRSLSDPIQIQEAVTQLAMHHFKADRCYYCEIENGKATIRRDAFRGNLTSVSNVYPLDNFPILTAAINGGSPFVVYDAHTTTLLDEELRQLCIQLQVISFVDVPVIKEGNPCGMLCITCCEPRNWTEAEIEMARETAERTWVAVEQAKAGEALRESEENYRSIVSQSIAGILKVSLRGNVIFANDQFCRMLDYDSPELLKLGINDIVYREDQERNMVAFKKLASEGEAYEIEKRMVRKDSSVIWVNNHVSPIFDKKGNVEAATIVSIDISRQKELERQKDEFIGIASHELKTPITSIKAYGEILVGMMDKTTAPIIVQLITKMNIQVNRLVKLIYSLLNTSRISSGQLALQLEPVDLNALLEEHVLQGQLTTSRHHIAFSGQKLPLVLADIERLGQVVDNLISNAIKYAPKGGDIIVSAESRSDCVRVSVQDFGMGIPKSMQEKIFDRFYRVKGASAEAVSGIGLGLYICHEIIEKHHGKMGVESVLDEGSTFYFELPLHTVR</sequence>
<reference evidence="17 18" key="1">
    <citation type="submission" date="2016-10" db="EMBL/GenBank/DDBJ databases">
        <authorList>
            <person name="de Groot N.N."/>
        </authorList>
    </citation>
    <scope>NUCLEOTIDE SEQUENCE [LARGE SCALE GENOMIC DNA]</scope>
    <source>
        <strain evidence="17 18">RK1</strain>
    </source>
</reference>
<comment type="subcellular location">
    <subcellularLocation>
        <location evidence="2">Membrane</location>
        <topology evidence="2">Multi-pass membrane protein</topology>
    </subcellularLocation>
</comment>
<evidence type="ECO:0000256" key="8">
    <source>
        <dbReference type="ARBA" id="ARBA00022777"/>
    </source>
</evidence>
<protein>
    <recommendedName>
        <fullName evidence="3">histidine kinase</fullName>
        <ecNumber evidence="3">2.7.13.3</ecNumber>
    </recommendedName>
</protein>
<dbReference type="FunFam" id="3.30.565.10:FF:000006">
    <property type="entry name" value="Sensor histidine kinase WalK"/>
    <property type="match status" value="1"/>
</dbReference>
<dbReference type="Pfam" id="PF08447">
    <property type="entry name" value="PAS_3"/>
    <property type="match status" value="1"/>
</dbReference>
<evidence type="ECO:0000259" key="15">
    <source>
        <dbReference type="PROSITE" id="PS50112"/>
    </source>
</evidence>
<evidence type="ECO:0000256" key="13">
    <source>
        <dbReference type="SAM" id="MobiDB-lite"/>
    </source>
</evidence>
<dbReference type="PANTHER" id="PTHR42878">
    <property type="entry name" value="TWO-COMPONENT HISTIDINE KINASE"/>
    <property type="match status" value="1"/>
</dbReference>
<evidence type="ECO:0000256" key="5">
    <source>
        <dbReference type="ARBA" id="ARBA00022679"/>
    </source>
</evidence>
<evidence type="ECO:0000256" key="4">
    <source>
        <dbReference type="ARBA" id="ARBA00022553"/>
    </source>
</evidence>
<dbReference type="Pfam" id="PF00512">
    <property type="entry name" value="HisKA"/>
    <property type="match status" value="1"/>
</dbReference>
<dbReference type="GO" id="GO:0000155">
    <property type="term" value="F:phosphorelay sensor kinase activity"/>
    <property type="evidence" value="ECO:0007669"/>
    <property type="project" value="InterPro"/>
</dbReference>
<feature type="domain" description="Histidine kinase" evidence="14">
    <location>
        <begin position="470"/>
        <end position="686"/>
    </location>
</feature>
<dbReference type="InterPro" id="IPR005467">
    <property type="entry name" value="His_kinase_dom"/>
</dbReference>
<dbReference type="PANTHER" id="PTHR42878:SF7">
    <property type="entry name" value="SENSOR HISTIDINE KINASE GLRK"/>
    <property type="match status" value="1"/>
</dbReference>
<keyword evidence="8" id="KW-0418">Kinase</keyword>
<dbReference type="Gene3D" id="3.30.450.20">
    <property type="entry name" value="PAS domain"/>
    <property type="match status" value="2"/>
</dbReference>
<keyword evidence="10" id="KW-1133">Transmembrane helix</keyword>
<evidence type="ECO:0000256" key="2">
    <source>
        <dbReference type="ARBA" id="ARBA00004141"/>
    </source>
</evidence>
<keyword evidence="6" id="KW-0812">Transmembrane</keyword>
<evidence type="ECO:0000256" key="12">
    <source>
        <dbReference type="ARBA" id="ARBA00023136"/>
    </source>
</evidence>
<dbReference type="SUPFAM" id="SSF55785">
    <property type="entry name" value="PYP-like sensor domain (PAS domain)"/>
    <property type="match status" value="2"/>
</dbReference>
<dbReference type="PRINTS" id="PR00344">
    <property type="entry name" value="BCTRLSENSOR"/>
</dbReference>
<dbReference type="InterPro" id="IPR036890">
    <property type="entry name" value="HATPase_C_sf"/>
</dbReference>
<dbReference type="Proteomes" id="UP000198670">
    <property type="component" value="Unassembled WGS sequence"/>
</dbReference>
<dbReference type="InterPro" id="IPR036097">
    <property type="entry name" value="HisK_dim/P_sf"/>
</dbReference>
<dbReference type="SUPFAM" id="SSF47384">
    <property type="entry name" value="Homodimeric domain of signal transducing histidine kinase"/>
    <property type="match status" value="1"/>
</dbReference>
<evidence type="ECO:0000256" key="10">
    <source>
        <dbReference type="ARBA" id="ARBA00022989"/>
    </source>
</evidence>
<dbReference type="PROSITE" id="PS50109">
    <property type="entry name" value="HIS_KIN"/>
    <property type="match status" value="1"/>
</dbReference>
<dbReference type="InterPro" id="IPR029016">
    <property type="entry name" value="GAF-like_dom_sf"/>
</dbReference>
<evidence type="ECO:0000313" key="18">
    <source>
        <dbReference type="Proteomes" id="UP000198670"/>
    </source>
</evidence>
<proteinExistence type="predicted"/>
<dbReference type="InterPro" id="IPR013655">
    <property type="entry name" value="PAS_fold_3"/>
</dbReference>
<evidence type="ECO:0000259" key="14">
    <source>
        <dbReference type="PROSITE" id="PS50109"/>
    </source>
</evidence>
<dbReference type="Pfam" id="PF13188">
    <property type="entry name" value="PAS_8"/>
    <property type="match status" value="1"/>
</dbReference>
<dbReference type="STRING" id="1477437.SAMN05444682_103413"/>
<feature type="domain" description="PAC" evidence="16">
    <location>
        <begin position="414"/>
        <end position="466"/>
    </location>
</feature>
<dbReference type="InterPro" id="IPR000014">
    <property type="entry name" value="PAS"/>
</dbReference>